<feature type="transmembrane region" description="Helical" evidence="1">
    <location>
        <begin position="20"/>
        <end position="49"/>
    </location>
</feature>
<evidence type="ECO:0000256" key="1">
    <source>
        <dbReference type="SAM" id="Phobius"/>
    </source>
</evidence>
<dbReference type="Proteomes" id="UP001065613">
    <property type="component" value="Chromosome"/>
</dbReference>
<keyword evidence="1" id="KW-1133">Transmembrane helix</keyword>
<keyword evidence="1" id="KW-0812">Transmembrane</keyword>
<gene>
    <name evidence="2" type="ORF">KA717_31175</name>
</gene>
<dbReference type="EMBL" id="CP073041">
    <property type="protein sequence ID" value="UXE60086.1"/>
    <property type="molecule type" value="Genomic_DNA"/>
</dbReference>
<name>A0A977PUK5_9CYAN</name>
<dbReference type="AlphaFoldDB" id="A0A977PUK5"/>
<feature type="transmembrane region" description="Helical" evidence="1">
    <location>
        <begin position="133"/>
        <end position="153"/>
    </location>
</feature>
<evidence type="ECO:0000313" key="2">
    <source>
        <dbReference type="EMBL" id="UXE60086.1"/>
    </source>
</evidence>
<dbReference type="PANTHER" id="PTHR35302:SF1">
    <property type="entry name" value="PROTEIN COFACTOR ASSEMBLY OF COMPLEX C SUBUNIT B CCB1, CHLOROPLASTIC"/>
    <property type="match status" value="1"/>
</dbReference>
<dbReference type="PANTHER" id="PTHR35302">
    <property type="match status" value="1"/>
</dbReference>
<proteinExistence type="predicted"/>
<accession>A0A977PUK5</accession>
<feature type="transmembrane region" description="Helical" evidence="1">
    <location>
        <begin position="106"/>
        <end position="127"/>
    </location>
</feature>
<dbReference type="Pfam" id="PF12046">
    <property type="entry name" value="CCB1"/>
    <property type="match status" value="1"/>
</dbReference>
<reference evidence="2" key="1">
    <citation type="submission" date="2021-04" db="EMBL/GenBank/DDBJ databases">
        <title>Genome sequence of Woronichinia naegeliana from Washington state freshwater lake bloom.</title>
        <authorList>
            <person name="Dreher T.W."/>
        </authorList>
    </citation>
    <scope>NUCLEOTIDE SEQUENCE</scope>
    <source>
        <strain evidence="2">WA131</strain>
    </source>
</reference>
<dbReference type="InterPro" id="IPR021919">
    <property type="entry name" value="CCB1"/>
</dbReference>
<protein>
    <submittedName>
        <fullName evidence="2">Cofactor assembly of complex C subunit B</fullName>
    </submittedName>
</protein>
<keyword evidence="1" id="KW-0472">Membrane</keyword>
<sequence>MQYFVIFRDNNKICLPIAPSLITIFVNISVLTSTLILTLLSLIGLIFFIRASVKERSSLLQCLVAASDSDRLSQLQNYFTQRAYQIIQVNAEQQQVILEGYVRPSYFLAIFLSTMAALGLLCFALVLNMLLPNLGNSAIAIIVLFPLAGIFYWQKAGRLEQISLSVHPLPTEKQAENRLENHLLSIRGHRDELTQLKQAFPWSWLGDTHS</sequence>
<dbReference type="KEGG" id="wna:KA717_31175"/>
<organism evidence="2">
    <name type="scientific">Woronichinia naegeliana WA131</name>
    <dbReference type="NCBI Taxonomy" id="2824559"/>
    <lineage>
        <taxon>Bacteria</taxon>
        <taxon>Bacillati</taxon>
        <taxon>Cyanobacteriota</taxon>
        <taxon>Cyanophyceae</taxon>
        <taxon>Synechococcales</taxon>
        <taxon>Coelosphaeriaceae</taxon>
        <taxon>Woronichinia</taxon>
    </lineage>
</organism>